<comment type="caution">
    <text evidence="1">The sequence shown here is derived from an EMBL/GenBank/DDBJ whole genome shotgun (WGS) entry which is preliminary data.</text>
</comment>
<evidence type="ECO:0000313" key="2">
    <source>
        <dbReference type="Proteomes" id="UP000028058"/>
    </source>
</evidence>
<keyword evidence="2" id="KW-1185">Reference proteome</keyword>
<protein>
    <submittedName>
        <fullName evidence="1">Uncharacterized protein</fullName>
    </submittedName>
</protein>
<dbReference type="Proteomes" id="UP000028058">
    <property type="component" value="Unassembled WGS sequence"/>
</dbReference>
<name>A0A3M8EYG0_9ACTN</name>
<gene>
    <name evidence="1" type="ORF">SFRA_024960</name>
</gene>
<dbReference type="RefSeq" id="WP_043467602.1">
    <property type="nucleotide sequence ID" value="NZ_JNAD02000013.1"/>
</dbReference>
<dbReference type="AlphaFoldDB" id="A0A3M8EYG0"/>
<dbReference type="EMBL" id="JNAD02000013">
    <property type="protein sequence ID" value="RKM92638.1"/>
    <property type="molecule type" value="Genomic_DNA"/>
</dbReference>
<reference evidence="1 2" key="1">
    <citation type="journal article" date="2014" name="Genome Announc.">
        <title>Draft Genome Sequence of Streptomyces fradiae ATCC 19609, a Strain Highly Sensitive to Antibiotics.</title>
        <authorList>
            <person name="Bekker O.B."/>
            <person name="Klimina K.M."/>
            <person name="Vatlin A.A."/>
            <person name="Zakharevich N.V."/>
            <person name="Kasianov A.S."/>
            <person name="Danilenko V.N."/>
        </authorList>
    </citation>
    <scope>NUCLEOTIDE SEQUENCE [LARGE SCALE GENOMIC DNA]</scope>
    <source>
        <strain evidence="1 2">ATCC 19609</strain>
    </source>
</reference>
<organism evidence="1 2">
    <name type="scientific">Streptomyces xinghaiensis</name>
    <dbReference type="NCBI Taxonomy" id="1038928"/>
    <lineage>
        <taxon>Bacteria</taxon>
        <taxon>Bacillati</taxon>
        <taxon>Actinomycetota</taxon>
        <taxon>Actinomycetes</taxon>
        <taxon>Kitasatosporales</taxon>
        <taxon>Streptomycetaceae</taxon>
        <taxon>Streptomyces</taxon>
    </lineage>
</organism>
<accession>A0A3M8EYG0</accession>
<sequence length="400" mass="42824">MLAKSLPAPGKPLSVAQALAVGSALVAADARPGHSPQWFRDGWDVLDLLAAGMAGGHVQAREEQFTAMRDAWLDQIRTDPFWTAVTDMLDLLVRISHDLGEPVDDPTVLMSLIADLVDVPSCMQPIPARLRPDAAADQPGPGQSGIGTAVLREALALRPGTRVLTSDGEVVSIGPQAVEVLREMADARAQILGRPLQPGEPVVGGDDLDGFEAWAQSLMEQFDLAPALRHAARVTGFMPPGRSGLPNQHHQDEWDQSVEDYLRDHPAEAADFDPEEEADKVASLQLLVSMQSAANSPRVRAATLRQLRDEPDGDLAMAVIRMMPAALQVMGRTALLDIVQPYVQGVDGAPSMIQIGKALLWLEKQLKAGNRTYTSAEAAQAAAMAPEFYCVLAAAQTPTP</sequence>
<proteinExistence type="predicted"/>
<evidence type="ECO:0000313" key="1">
    <source>
        <dbReference type="EMBL" id="RKM92638.1"/>
    </source>
</evidence>